<dbReference type="PRINTS" id="PR01755">
    <property type="entry name" value="SECFTRNLCASE"/>
</dbReference>
<proteinExistence type="inferred from homology"/>
<comment type="subunit">
    <text evidence="10">Forms a complex with SecD. Part of the essential Sec protein translocation apparatus which comprises SecA, SecYEG and auxiliary proteins SecDF-YajC and YidC.</text>
</comment>
<dbReference type="InterPro" id="IPR022813">
    <property type="entry name" value="SecD/SecF_arch_bac"/>
</dbReference>
<evidence type="ECO:0000256" key="7">
    <source>
        <dbReference type="ARBA" id="ARBA00023010"/>
    </source>
</evidence>
<keyword evidence="5 10" id="KW-0653">Protein transport</keyword>
<keyword evidence="7 10" id="KW-0811">Translocation</keyword>
<comment type="function">
    <text evidence="10">Part of the Sec protein translocase complex. Interacts with the SecYEG preprotein conducting channel. SecDF uses the proton motive force (PMF) to complete protein translocation after the ATP-dependent function of SecA.</text>
</comment>
<feature type="transmembrane region" description="Helical" evidence="10">
    <location>
        <begin position="163"/>
        <end position="184"/>
    </location>
</feature>
<dbReference type="NCBIfam" id="TIGR00916">
    <property type="entry name" value="2A0604s01"/>
    <property type="match status" value="1"/>
</dbReference>
<evidence type="ECO:0000256" key="5">
    <source>
        <dbReference type="ARBA" id="ARBA00022927"/>
    </source>
</evidence>
<dbReference type="SUPFAM" id="SSF82866">
    <property type="entry name" value="Multidrug efflux transporter AcrB transmembrane domain"/>
    <property type="match status" value="1"/>
</dbReference>
<comment type="subcellular location">
    <subcellularLocation>
        <location evidence="1 10">Cell membrane</location>
        <topology evidence="1 10">Multi-pass membrane protein</topology>
    </subcellularLocation>
</comment>
<keyword evidence="3 10" id="KW-1003">Cell membrane</keyword>
<protein>
    <recommendedName>
        <fullName evidence="10">Protein-export membrane protein SecF</fullName>
    </recommendedName>
</protein>
<evidence type="ECO:0000313" key="13">
    <source>
        <dbReference type="Proteomes" id="UP000032427"/>
    </source>
</evidence>
<organism evidence="12 13">
    <name type="scientific">Aliivibrio wodanis</name>
    <dbReference type="NCBI Taxonomy" id="80852"/>
    <lineage>
        <taxon>Bacteria</taxon>
        <taxon>Pseudomonadati</taxon>
        <taxon>Pseudomonadota</taxon>
        <taxon>Gammaproteobacteria</taxon>
        <taxon>Vibrionales</taxon>
        <taxon>Vibrionaceae</taxon>
        <taxon>Aliivibrio</taxon>
    </lineage>
</organism>
<dbReference type="STRING" id="80852.AWOD_I_2084"/>
<evidence type="ECO:0000313" key="12">
    <source>
        <dbReference type="EMBL" id="CED72149.1"/>
    </source>
</evidence>
<dbReference type="GO" id="GO:0043952">
    <property type="term" value="P:protein transport by the Sec complex"/>
    <property type="evidence" value="ECO:0007669"/>
    <property type="project" value="UniProtKB-UniRule"/>
</dbReference>
<dbReference type="InterPro" id="IPR055344">
    <property type="entry name" value="SecD_SecF_C_bact"/>
</dbReference>
<dbReference type="NCBIfam" id="TIGR00966">
    <property type="entry name" value="transloc_SecF"/>
    <property type="match status" value="1"/>
</dbReference>
<dbReference type="AlphaFoldDB" id="A0A090KKT1"/>
<evidence type="ECO:0000256" key="8">
    <source>
        <dbReference type="ARBA" id="ARBA00023136"/>
    </source>
</evidence>
<dbReference type="FunFam" id="1.20.1640.10:FF:000006">
    <property type="entry name" value="Protein-export membrane protein SecF"/>
    <property type="match status" value="1"/>
</dbReference>
<name>A0A090KKT1_9GAMM</name>
<evidence type="ECO:0000256" key="9">
    <source>
        <dbReference type="ARBA" id="ARBA00060763"/>
    </source>
</evidence>
<feature type="transmembrane region" description="Helical" evidence="10">
    <location>
        <begin position="262"/>
        <end position="290"/>
    </location>
</feature>
<sequence length="316" mass="34537">MFQLMKTEKTIDFMRWSKPAFFFSVLMIVASIATLSTKWLNWGLDFTGGTLIEVGFEQPAHLTDIRSALEAKGFGDATVQNFGTARDVIVRLQPREGVKGEQLGNQIIGAIKEGTGEQVEMRRIEFVGPNVGDELTEAGGLAILVSLLCILAYVSIRFQWRLAAGAVLALAHDIIITLGIFSFLQIEVDLTIIAALLTVVGYSLNDTIVVFDRIRENFLKMRKGESGDIMNDAVTQTLSRTLITSGTTLFVVIALFTQGGAMIHGFALALLLGITVGTYSSIYVASALALKLGITREHLMPTPIDKEGEEEFEEMP</sequence>
<keyword evidence="2 10" id="KW-0813">Transport</keyword>
<dbReference type="HOGENOM" id="CLU_050012_1_0_6"/>
<dbReference type="GO" id="GO:0005886">
    <property type="term" value="C:plasma membrane"/>
    <property type="evidence" value="ECO:0007669"/>
    <property type="project" value="UniProtKB-SubCell"/>
</dbReference>
<dbReference type="OrthoDB" id="9774769at2"/>
<accession>A0A090KKT1</accession>
<evidence type="ECO:0000256" key="6">
    <source>
        <dbReference type="ARBA" id="ARBA00022989"/>
    </source>
</evidence>
<dbReference type="InterPro" id="IPR022645">
    <property type="entry name" value="SecD/SecF_bac"/>
</dbReference>
<evidence type="ECO:0000256" key="10">
    <source>
        <dbReference type="HAMAP-Rule" id="MF_01464"/>
    </source>
</evidence>
<evidence type="ECO:0000256" key="2">
    <source>
        <dbReference type="ARBA" id="ARBA00022448"/>
    </source>
</evidence>
<evidence type="ECO:0000256" key="1">
    <source>
        <dbReference type="ARBA" id="ARBA00004651"/>
    </source>
</evidence>
<dbReference type="GO" id="GO:0065002">
    <property type="term" value="P:intracellular protein transmembrane transport"/>
    <property type="evidence" value="ECO:0007669"/>
    <property type="project" value="UniProtKB-UniRule"/>
</dbReference>
<keyword evidence="8 10" id="KW-0472">Membrane</keyword>
<gene>
    <name evidence="10 12" type="primary">secF</name>
    <name evidence="12" type="ORF">AWOD_I_2084</name>
</gene>
<feature type="transmembrane region" description="Helical" evidence="10">
    <location>
        <begin position="233"/>
        <end position="256"/>
    </location>
</feature>
<evidence type="ECO:0000256" key="3">
    <source>
        <dbReference type="ARBA" id="ARBA00022475"/>
    </source>
</evidence>
<feature type="transmembrane region" description="Helical" evidence="10">
    <location>
        <begin position="138"/>
        <end position="156"/>
    </location>
</feature>
<dbReference type="Proteomes" id="UP000032427">
    <property type="component" value="Chromosome 1"/>
</dbReference>
<dbReference type="HAMAP" id="MF_01464_B">
    <property type="entry name" value="SecF_B"/>
    <property type="match status" value="1"/>
</dbReference>
<evidence type="ECO:0000259" key="11">
    <source>
        <dbReference type="Pfam" id="PF02355"/>
    </source>
</evidence>
<keyword evidence="6 10" id="KW-1133">Transmembrane helix</keyword>
<feature type="transmembrane region" description="Helical" evidence="10">
    <location>
        <begin position="20"/>
        <end position="40"/>
    </location>
</feature>
<dbReference type="PANTHER" id="PTHR30081">
    <property type="entry name" value="PROTEIN-EXPORT MEMBRANE PROTEIN SEC"/>
    <property type="match status" value="1"/>
</dbReference>
<keyword evidence="13" id="KW-1185">Reference proteome</keyword>
<dbReference type="PANTHER" id="PTHR30081:SF8">
    <property type="entry name" value="PROTEIN TRANSLOCASE SUBUNIT SECF"/>
    <property type="match status" value="1"/>
</dbReference>
<dbReference type="InterPro" id="IPR048634">
    <property type="entry name" value="SecD_SecF_C"/>
</dbReference>
<dbReference type="GO" id="GO:0015450">
    <property type="term" value="F:protein-transporting ATPase activity"/>
    <property type="evidence" value="ECO:0007669"/>
    <property type="project" value="InterPro"/>
</dbReference>
<keyword evidence="4 10" id="KW-0812">Transmembrane</keyword>
<dbReference type="GO" id="GO:0006605">
    <property type="term" value="P:protein targeting"/>
    <property type="evidence" value="ECO:0007669"/>
    <property type="project" value="UniProtKB-UniRule"/>
</dbReference>
<dbReference type="Pfam" id="PF07549">
    <property type="entry name" value="Sec_GG"/>
    <property type="match status" value="1"/>
</dbReference>
<dbReference type="Gene3D" id="1.20.1640.10">
    <property type="entry name" value="Multidrug efflux transporter AcrB transmembrane domain"/>
    <property type="match status" value="1"/>
</dbReference>
<dbReference type="InterPro" id="IPR005665">
    <property type="entry name" value="SecF_bac"/>
</dbReference>
<dbReference type="Pfam" id="PF02355">
    <property type="entry name" value="SecD_SecF_C"/>
    <property type="match status" value="1"/>
</dbReference>
<evidence type="ECO:0000256" key="4">
    <source>
        <dbReference type="ARBA" id="ARBA00022692"/>
    </source>
</evidence>
<reference evidence="13" key="1">
    <citation type="submission" date="2014-09" db="EMBL/GenBank/DDBJ databases">
        <authorList>
            <person name="Hjerde E."/>
        </authorList>
    </citation>
    <scope>NUCLEOTIDE SEQUENCE [LARGE SCALE GENOMIC DNA]</scope>
    <source>
        <strain evidence="13">06/09/139</strain>
    </source>
</reference>
<dbReference type="PATRIC" id="fig|80852.17.peg.2155"/>
<dbReference type="GeneID" id="28541661"/>
<dbReference type="EMBL" id="LN554846">
    <property type="protein sequence ID" value="CED72149.1"/>
    <property type="molecule type" value="Genomic_DNA"/>
</dbReference>
<comment type="similarity">
    <text evidence="9 10">Belongs to the SecD/SecF family. SecF subfamily.</text>
</comment>
<feature type="domain" description="Protein export membrane protein SecD/SecF C-terminal" evidence="11">
    <location>
        <begin position="111"/>
        <end position="292"/>
    </location>
</feature>
<dbReference type="KEGG" id="awd:AWOD_I_2084"/>
<dbReference type="InterPro" id="IPR022646">
    <property type="entry name" value="SecD/SecF_CS"/>
</dbReference>
<feature type="transmembrane region" description="Helical" evidence="10">
    <location>
        <begin position="190"/>
        <end position="212"/>
    </location>
</feature>